<organism evidence="2 3">
    <name type="scientific">Paenibacillus eucommiae</name>
    <dbReference type="NCBI Taxonomy" id="1355755"/>
    <lineage>
        <taxon>Bacteria</taxon>
        <taxon>Bacillati</taxon>
        <taxon>Bacillota</taxon>
        <taxon>Bacilli</taxon>
        <taxon>Bacillales</taxon>
        <taxon>Paenibacillaceae</taxon>
        <taxon>Paenibacillus</taxon>
    </lineage>
</organism>
<evidence type="ECO:0000313" key="2">
    <source>
        <dbReference type="EMBL" id="MBP1989781.1"/>
    </source>
</evidence>
<accession>A0ABS4IQD8</accession>
<dbReference type="RefSeq" id="WP_209970580.1">
    <property type="nucleotide sequence ID" value="NZ_JAGGLB010000003.1"/>
</dbReference>
<evidence type="ECO:0000313" key="3">
    <source>
        <dbReference type="Proteomes" id="UP001519287"/>
    </source>
</evidence>
<keyword evidence="1" id="KW-0472">Membrane</keyword>
<reference evidence="2 3" key="1">
    <citation type="submission" date="2021-03" db="EMBL/GenBank/DDBJ databases">
        <title>Genomic Encyclopedia of Type Strains, Phase IV (KMG-IV): sequencing the most valuable type-strain genomes for metagenomic binning, comparative biology and taxonomic classification.</title>
        <authorList>
            <person name="Goeker M."/>
        </authorList>
    </citation>
    <scope>NUCLEOTIDE SEQUENCE [LARGE SCALE GENOMIC DNA]</scope>
    <source>
        <strain evidence="2 3">DSM 26048</strain>
    </source>
</reference>
<sequence length="156" mass="18102">MNYLNMLRTKITIGVLAGIIVVLVTILVINLTTDKEALERKDIILHHFNKVDVERLDEMVQRHKNGKGDYLMLIPPIIDGGYWIHDVHSNGREVTWTIDNTRDGMSSEHGKQIYRCKKINMIETKDDYVYTLDQCDNEGEKSIPIFSILKENVLFR</sequence>
<keyword evidence="1" id="KW-1133">Transmembrane helix</keyword>
<proteinExistence type="predicted"/>
<dbReference type="Proteomes" id="UP001519287">
    <property type="component" value="Unassembled WGS sequence"/>
</dbReference>
<keyword evidence="1" id="KW-0812">Transmembrane</keyword>
<comment type="caution">
    <text evidence="2">The sequence shown here is derived from an EMBL/GenBank/DDBJ whole genome shotgun (WGS) entry which is preliminary data.</text>
</comment>
<dbReference type="EMBL" id="JAGGLB010000003">
    <property type="protein sequence ID" value="MBP1989781.1"/>
    <property type="molecule type" value="Genomic_DNA"/>
</dbReference>
<keyword evidence="3" id="KW-1185">Reference proteome</keyword>
<protein>
    <recommendedName>
        <fullName evidence="4">DUF4362 domain-containing protein</fullName>
    </recommendedName>
</protein>
<evidence type="ECO:0000256" key="1">
    <source>
        <dbReference type="SAM" id="Phobius"/>
    </source>
</evidence>
<name>A0ABS4IQD8_9BACL</name>
<evidence type="ECO:0008006" key="4">
    <source>
        <dbReference type="Google" id="ProtNLM"/>
    </source>
</evidence>
<feature type="transmembrane region" description="Helical" evidence="1">
    <location>
        <begin position="12"/>
        <end position="31"/>
    </location>
</feature>
<gene>
    <name evidence="2" type="ORF">J2Z66_001379</name>
</gene>